<sequence>MVSIVERIDALMKAKKISRYQLAKDTDIPYTTLTNILIGRTKDPQISTLQVIADYFGVPLDRITGNKHQEDHPEWANQKDKRDFKKMLEDDASLMFDGVPIEGEDREKVMRVLEALFWDAKHRSKEKFTNKRYKEKSDDTKK</sequence>
<dbReference type="Proteomes" id="UP001527181">
    <property type="component" value="Unassembled WGS sequence"/>
</dbReference>
<name>A0ABT4GY20_PAEAL</name>
<dbReference type="InterPro" id="IPR010982">
    <property type="entry name" value="Lambda_DNA-bd_dom_sf"/>
</dbReference>
<dbReference type="Pfam" id="PF13443">
    <property type="entry name" value="HTH_26"/>
    <property type="match status" value="1"/>
</dbReference>
<comment type="caution">
    <text evidence="2">The sequence shown here is derived from an EMBL/GenBank/DDBJ whole genome shotgun (WGS) entry which is preliminary data.</text>
</comment>
<reference evidence="2 3" key="1">
    <citation type="submission" date="2022-05" db="EMBL/GenBank/DDBJ databases">
        <title>Genome Sequencing of Bee-Associated Microbes.</title>
        <authorList>
            <person name="Dunlap C."/>
        </authorList>
    </citation>
    <scope>NUCLEOTIDE SEQUENCE [LARGE SCALE GENOMIC DNA]</scope>
    <source>
        <strain evidence="2 3">NRRL B-04010</strain>
    </source>
</reference>
<organism evidence="2 3">
    <name type="scientific">Paenibacillus alvei</name>
    <name type="common">Bacillus alvei</name>
    <dbReference type="NCBI Taxonomy" id="44250"/>
    <lineage>
        <taxon>Bacteria</taxon>
        <taxon>Bacillati</taxon>
        <taxon>Bacillota</taxon>
        <taxon>Bacilli</taxon>
        <taxon>Bacillales</taxon>
        <taxon>Paenibacillaceae</taxon>
        <taxon>Paenibacillus</taxon>
    </lineage>
</organism>
<dbReference type="RefSeq" id="WP_262866422.1">
    <property type="nucleotide sequence ID" value="NZ_JAMDLX010000011.1"/>
</dbReference>
<dbReference type="EMBL" id="JAMDNP010000022">
    <property type="protein sequence ID" value="MCY9761610.1"/>
    <property type="molecule type" value="Genomic_DNA"/>
</dbReference>
<dbReference type="InterPro" id="IPR001387">
    <property type="entry name" value="Cro/C1-type_HTH"/>
</dbReference>
<evidence type="ECO:0000313" key="2">
    <source>
        <dbReference type="EMBL" id="MCY9761610.1"/>
    </source>
</evidence>
<proteinExistence type="predicted"/>
<dbReference type="SMART" id="SM00530">
    <property type="entry name" value="HTH_XRE"/>
    <property type="match status" value="1"/>
</dbReference>
<gene>
    <name evidence="2" type="ORF">M5X12_13605</name>
</gene>
<accession>A0ABT4GY20</accession>
<dbReference type="PROSITE" id="PS50943">
    <property type="entry name" value="HTH_CROC1"/>
    <property type="match status" value="1"/>
</dbReference>
<dbReference type="Gene3D" id="1.10.260.40">
    <property type="entry name" value="lambda repressor-like DNA-binding domains"/>
    <property type="match status" value="1"/>
</dbReference>
<feature type="domain" description="HTH cro/C1-type" evidence="1">
    <location>
        <begin position="8"/>
        <end position="63"/>
    </location>
</feature>
<evidence type="ECO:0000313" key="3">
    <source>
        <dbReference type="Proteomes" id="UP001527181"/>
    </source>
</evidence>
<keyword evidence="3" id="KW-1185">Reference proteome</keyword>
<dbReference type="CDD" id="cd00093">
    <property type="entry name" value="HTH_XRE"/>
    <property type="match status" value="1"/>
</dbReference>
<dbReference type="GeneID" id="94487976"/>
<protein>
    <submittedName>
        <fullName evidence="2">Helix-turn-helix domain-containing protein</fullName>
    </submittedName>
</protein>
<evidence type="ECO:0000259" key="1">
    <source>
        <dbReference type="PROSITE" id="PS50943"/>
    </source>
</evidence>
<dbReference type="SUPFAM" id="SSF47413">
    <property type="entry name" value="lambda repressor-like DNA-binding domains"/>
    <property type="match status" value="1"/>
</dbReference>